<organism evidence="6 7">
    <name type="scientific">Hibiscus trionum</name>
    <name type="common">Flower of an hour</name>
    <dbReference type="NCBI Taxonomy" id="183268"/>
    <lineage>
        <taxon>Eukaryota</taxon>
        <taxon>Viridiplantae</taxon>
        <taxon>Streptophyta</taxon>
        <taxon>Embryophyta</taxon>
        <taxon>Tracheophyta</taxon>
        <taxon>Spermatophyta</taxon>
        <taxon>Magnoliopsida</taxon>
        <taxon>eudicotyledons</taxon>
        <taxon>Gunneridae</taxon>
        <taxon>Pentapetalae</taxon>
        <taxon>rosids</taxon>
        <taxon>malvids</taxon>
        <taxon>Malvales</taxon>
        <taxon>Malvaceae</taxon>
        <taxon>Malvoideae</taxon>
        <taxon>Hibiscus</taxon>
    </lineage>
</organism>
<dbReference type="SUPFAM" id="SSF53756">
    <property type="entry name" value="UDP-Glycosyltransferase/glycogen phosphorylase"/>
    <property type="match status" value="1"/>
</dbReference>
<dbReference type="Proteomes" id="UP001165190">
    <property type="component" value="Unassembled WGS sequence"/>
</dbReference>
<keyword evidence="7" id="KW-1185">Reference proteome</keyword>
<dbReference type="PANTHER" id="PTHR11926">
    <property type="entry name" value="GLUCOSYL/GLUCURONOSYL TRANSFERASES"/>
    <property type="match status" value="1"/>
</dbReference>
<dbReference type="GO" id="GO:0080044">
    <property type="term" value="F:quercetin 7-O-glucosyltransferase activity"/>
    <property type="evidence" value="ECO:0007669"/>
    <property type="project" value="TreeGrafter"/>
</dbReference>
<accession>A0A9W7JEX9</accession>
<dbReference type="Gene3D" id="3.40.50.2000">
    <property type="entry name" value="Glycogen Phosphorylase B"/>
    <property type="match status" value="2"/>
</dbReference>
<evidence type="ECO:0000256" key="4">
    <source>
        <dbReference type="PROSITE-ProRule" id="PRU00047"/>
    </source>
</evidence>
<dbReference type="EMBL" id="BSYR01000061">
    <property type="protein sequence ID" value="GMJ12139.1"/>
    <property type="molecule type" value="Genomic_DNA"/>
</dbReference>
<dbReference type="SMART" id="SM00343">
    <property type="entry name" value="ZnF_C2HC"/>
    <property type="match status" value="1"/>
</dbReference>
<dbReference type="GO" id="GO:0008270">
    <property type="term" value="F:zinc ion binding"/>
    <property type="evidence" value="ECO:0007669"/>
    <property type="project" value="UniProtKB-KW"/>
</dbReference>
<dbReference type="Pfam" id="PF00201">
    <property type="entry name" value="UDPGT"/>
    <property type="match status" value="1"/>
</dbReference>
<gene>
    <name evidence="6" type="ORF">HRI_004883200</name>
</gene>
<evidence type="ECO:0000256" key="3">
    <source>
        <dbReference type="ARBA" id="ARBA00022679"/>
    </source>
</evidence>
<dbReference type="InterPro" id="IPR036875">
    <property type="entry name" value="Znf_CCHC_sf"/>
</dbReference>
<dbReference type="AlphaFoldDB" id="A0A9W7JEX9"/>
<dbReference type="OrthoDB" id="5835829at2759"/>
<dbReference type="PROSITE" id="PS50158">
    <property type="entry name" value="ZF_CCHC"/>
    <property type="match status" value="1"/>
</dbReference>
<dbReference type="SUPFAM" id="SSF57756">
    <property type="entry name" value="Retrovirus zinc finger-like domains"/>
    <property type="match status" value="1"/>
</dbReference>
<keyword evidence="4" id="KW-0479">Metal-binding</keyword>
<dbReference type="Gene3D" id="4.10.60.10">
    <property type="entry name" value="Zinc finger, CCHC-type"/>
    <property type="match status" value="1"/>
</dbReference>
<dbReference type="Pfam" id="PF14223">
    <property type="entry name" value="Retrotran_gag_2"/>
    <property type="match status" value="1"/>
</dbReference>
<keyword evidence="4" id="KW-0862">Zinc</keyword>
<dbReference type="InterPro" id="IPR001878">
    <property type="entry name" value="Znf_CCHC"/>
</dbReference>
<sequence length="648" mass="73428">MASTSNVVAWGDSQPTNKPPFFNGVNYAYWKNRMKLFIQAYDLEAWKIIMRGYIAPTSNIESWSVEEDKGFSTNAKAMHLIFCALGPDEYGRVSSCSNAKEIWDKLEVTHEGTNQVKETKIGLLNLSYENFKMDPEEDIKTMSDRFSVIVNGLKGYGEVIPEDKLVRKMIYSLPNSWDSKKTTIIEAKDLKVLKLDELIGSLLTHEMMSTGKEEKKNEVEKKKVGLALKASKKDDDSSEEDEEKEMAMFAKRFKNFMLTNKGRRFQREEGFKSNKGRDPLTCYECNKPGHIRIDCPQLNKNSYERKKHKAHVATWSDDSSDEDEDEVANLCLMAFEDDSMVTSNSSYSFDYTFDELQEVYNELALEVERVGDPILEFFIKEARAMLRASALILNTFDELEAPVLSKLASFFSKIYTIGPLHALSNVRINGDRSPLASTTGILWKEDQGCITWLDSRPSESVVFVSFGSIVKLTHDQMLEFWHGLVNSDKPFLWVIRPDSIIRGDGSSGQLLMDLQERTKGKGLIVSWAPQEQVLAHGAVGGFLTHGGWNSIMESTQAGVPMICWPAMFDQQVNSRFVSEVWRVGLDMKDTCERSVVEKMVRDLMEAKRDEIMKVMGVVAKQAEESVKEGGSSYRNLDTLIQDISSMTT</sequence>
<evidence type="ECO:0000313" key="7">
    <source>
        <dbReference type="Proteomes" id="UP001165190"/>
    </source>
</evidence>
<keyword evidence="4" id="KW-0863">Zinc-finger</keyword>
<protein>
    <recommendedName>
        <fullName evidence="5">CCHC-type domain-containing protein</fullName>
    </recommendedName>
</protein>
<comment type="similarity">
    <text evidence="1">Belongs to the UDP-glycosyltransferase family.</text>
</comment>
<proteinExistence type="inferred from homology"/>
<dbReference type="GO" id="GO:0080043">
    <property type="term" value="F:quercetin 3-O-glucosyltransferase activity"/>
    <property type="evidence" value="ECO:0007669"/>
    <property type="project" value="TreeGrafter"/>
</dbReference>
<evidence type="ECO:0000259" key="5">
    <source>
        <dbReference type="PROSITE" id="PS50158"/>
    </source>
</evidence>
<keyword evidence="2" id="KW-0328">Glycosyltransferase</keyword>
<dbReference type="GO" id="GO:0003676">
    <property type="term" value="F:nucleic acid binding"/>
    <property type="evidence" value="ECO:0007669"/>
    <property type="project" value="InterPro"/>
</dbReference>
<evidence type="ECO:0000256" key="2">
    <source>
        <dbReference type="ARBA" id="ARBA00022676"/>
    </source>
</evidence>
<evidence type="ECO:0000256" key="1">
    <source>
        <dbReference type="ARBA" id="ARBA00009995"/>
    </source>
</evidence>
<dbReference type="FunFam" id="3.40.50.2000:FF:000040">
    <property type="entry name" value="UDP-glycosyltransferase 76C1"/>
    <property type="match status" value="1"/>
</dbReference>
<feature type="domain" description="CCHC-type" evidence="5">
    <location>
        <begin position="282"/>
        <end position="297"/>
    </location>
</feature>
<reference evidence="6" key="1">
    <citation type="submission" date="2023-05" db="EMBL/GenBank/DDBJ databases">
        <title>Genome and transcriptome analyses reveal genes involved in the formation of fine ridges on petal epidermal cells in Hibiscus trionum.</title>
        <authorList>
            <person name="Koshimizu S."/>
            <person name="Masuda S."/>
            <person name="Ishii T."/>
            <person name="Shirasu K."/>
            <person name="Hoshino A."/>
            <person name="Arita M."/>
        </authorList>
    </citation>
    <scope>NUCLEOTIDE SEQUENCE</scope>
    <source>
        <strain evidence="6">Hamamatsu line</strain>
    </source>
</reference>
<evidence type="ECO:0000313" key="6">
    <source>
        <dbReference type="EMBL" id="GMJ12139.1"/>
    </source>
</evidence>
<keyword evidence="3" id="KW-0808">Transferase</keyword>
<dbReference type="PANTHER" id="PTHR11926:SF1392">
    <property type="entry name" value="GLYCOSYLTRANSFERASE"/>
    <property type="match status" value="1"/>
</dbReference>
<name>A0A9W7JEX9_HIBTR</name>
<dbReference type="Pfam" id="PF00098">
    <property type="entry name" value="zf-CCHC"/>
    <property type="match status" value="1"/>
</dbReference>
<dbReference type="CDD" id="cd03784">
    <property type="entry name" value="GT1_Gtf-like"/>
    <property type="match status" value="1"/>
</dbReference>
<comment type="caution">
    <text evidence="6">The sequence shown here is derived from an EMBL/GenBank/DDBJ whole genome shotgun (WGS) entry which is preliminary data.</text>
</comment>
<dbReference type="InterPro" id="IPR002213">
    <property type="entry name" value="UDP_glucos_trans"/>
</dbReference>